<gene>
    <name evidence="3" type="ORF">HINF_LOCUS14144</name>
    <name evidence="2" type="ORF">HINF_LOCUS48658</name>
</gene>
<feature type="coiled-coil region" evidence="1">
    <location>
        <begin position="326"/>
        <end position="493"/>
    </location>
</feature>
<evidence type="ECO:0000313" key="3">
    <source>
        <dbReference type="EMBL" id="CAL5995663.1"/>
    </source>
</evidence>
<evidence type="ECO:0000256" key="1">
    <source>
        <dbReference type="SAM" id="Coils"/>
    </source>
</evidence>
<accession>A0AA86QMH2</accession>
<proteinExistence type="predicted"/>
<evidence type="ECO:0000313" key="2">
    <source>
        <dbReference type="EMBL" id="CAI9961013.1"/>
    </source>
</evidence>
<comment type="caution">
    <text evidence="2">The sequence shown here is derived from an EMBL/GenBank/DDBJ whole genome shotgun (WGS) entry which is preliminary data.</text>
</comment>
<name>A0AA86QMH2_9EUKA</name>
<organism evidence="2">
    <name type="scientific">Hexamita inflata</name>
    <dbReference type="NCBI Taxonomy" id="28002"/>
    <lineage>
        <taxon>Eukaryota</taxon>
        <taxon>Metamonada</taxon>
        <taxon>Diplomonadida</taxon>
        <taxon>Hexamitidae</taxon>
        <taxon>Hexamitinae</taxon>
        <taxon>Hexamita</taxon>
    </lineage>
</organism>
<reference evidence="3 4" key="2">
    <citation type="submission" date="2024-07" db="EMBL/GenBank/DDBJ databases">
        <authorList>
            <person name="Akdeniz Z."/>
        </authorList>
    </citation>
    <scope>NUCLEOTIDE SEQUENCE [LARGE SCALE GENOMIC DNA]</scope>
</reference>
<dbReference type="EMBL" id="CAXDID020000033">
    <property type="protein sequence ID" value="CAL5995663.1"/>
    <property type="molecule type" value="Genomic_DNA"/>
</dbReference>
<evidence type="ECO:0000313" key="4">
    <source>
        <dbReference type="Proteomes" id="UP001642409"/>
    </source>
</evidence>
<dbReference type="EMBL" id="CATOUU010000937">
    <property type="protein sequence ID" value="CAI9961013.1"/>
    <property type="molecule type" value="Genomic_DNA"/>
</dbReference>
<dbReference type="AlphaFoldDB" id="A0AA86QMH2"/>
<keyword evidence="1" id="KW-0175">Coiled coil</keyword>
<feature type="coiled-coil region" evidence="1">
    <location>
        <begin position="211"/>
        <end position="238"/>
    </location>
</feature>
<keyword evidence="4" id="KW-1185">Reference proteome</keyword>
<sequence length="568" mass="66627">MYFILILTNFGVEYTIISIYNYFKAHVVDRSKTSESNTQAYRQAQQSALNEIFKTQNAQINSYKKTLHELQSSIQTLKQNSEPIENVVQKEIHSLHSELVHASILRHIFQENEPNIELMRTEHLNSIKHISENNRNKDKEQFNIIIDILQAGREFYKAFVNKEPNAANSLVGLFKLIFNQTETEISQISPHVLNIFDRSVFQKEHFGVDARMQLLKAYEKVRKENIELKRMLNNSQIASDNERFIEVENRVLIQMSQLGDVLNQIDAHSESFIQSIYQNVRELNVDRQYSQMFQSVWGILMPDRVNIPDDADREIIRCFTEHRDGYQQQKKLARSIEEKFKKLEQDRQNYLQQMQQMEAQQQNSMIQNSQLQKQVIQLKQELSQVTELYNNLEVQMKQANQKLQTVIEQKMMTEAELAEITKLLNQNDDATNGIIKENMELKQTKQQLSLQLDQTKQELLMSDSQLQQKNKLYSQLNLDYIDCKSQLQQLQHQNHLSESRLTQKAKIEDMLTQQNNDLIKKVNAFESQIFQKTGQIRLLNSELSIVKAELGVQEKADQVEQSITIKEE</sequence>
<reference evidence="2" key="1">
    <citation type="submission" date="2023-06" db="EMBL/GenBank/DDBJ databases">
        <authorList>
            <person name="Kurt Z."/>
        </authorList>
    </citation>
    <scope>NUCLEOTIDE SEQUENCE</scope>
</reference>
<protein>
    <submittedName>
        <fullName evidence="3">Hypothetical_protein</fullName>
    </submittedName>
</protein>
<dbReference type="Proteomes" id="UP001642409">
    <property type="component" value="Unassembled WGS sequence"/>
</dbReference>